<comment type="caution">
    <text evidence="1">The sequence shown here is derived from an EMBL/GenBank/DDBJ whole genome shotgun (WGS) entry which is preliminary data.</text>
</comment>
<evidence type="ECO:0000313" key="2">
    <source>
        <dbReference type="Proteomes" id="UP000662373"/>
    </source>
</evidence>
<evidence type="ECO:0000313" key="1">
    <source>
        <dbReference type="EMBL" id="MBJ7882146.1"/>
    </source>
</evidence>
<dbReference type="PANTHER" id="PTHR36849">
    <property type="entry name" value="CYTOPLASMIC PROTEIN-RELATED"/>
    <property type="match status" value="1"/>
</dbReference>
<reference evidence="1 2" key="1">
    <citation type="submission" date="2020-09" db="EMBL/GenBank/DDBJ databases">
        <title>Draft genome of Gelidibacter salicanalis PAMC21136.</title>
        <authorList>
            <person name="Park H."/>
        </authorList>
    </citation>
    <scope>NUCLEOTIDE SEQUENCE [LARGE SCALE GENOMIC DNA]</scope>
    <source>
        <strain evidence="1 2">PAMC21136</strain>
    </source>
</reference>
<protein>
    <submittedName>
        <fullName evidence="1">DUF488 domain-containing protein</fullName>
    </submittedName>
</protein>
<gene>
    <name evidence="1" type="ORF">JEM65_16040</name>
</gene>
<accession>A0A934KVM5</accession>
<dbReference type="InterPro" id="IPR052552">
    <property type="entry name" value="YeaO-like"/>
</dbReference>
<proteinExistence type="predicted"/>
<sequence>MKNIQIKRIYDVPAKDDGYRVLVDRLWPRGVLKEDAQLNDWLKEIAPSTQLRKWFDHKPAKFEVFTEKYTDELEDKFEILRELKNNTRTKTLTLLYGAKDTEHNQAVVLKTVLENL</sequence>
<dbReference type="Pfam" id="PF22752">
    <property type="entry name" value="DUF488-N3i"/>
    <property type="match status" value="1"/>
</dbReference>
<dbReference type="PANTHER" id="PTHR36849:SF1">
    <property type="entry name" value="CYTOPLASMIC PROTEIN"/>
    <property type="match status" value="1"/>
</dbReference>
<dbReference type="RefSeq" id="WP_199601665.1">
    <property type="nucleotide sequence ID" value="NZ_JAEHJZ010000039.1"/>
</dbReference>
<name>A0A934KVM5_9FLAO</name>
<keyword evidence="2" id="KW-1185">Reference proteome</keyword>
<dbReference type="Proteomes" id="UP000662373">
    <property type="component" value="Unassembled WGS sequence"/>
</dbReference>
<organism evidence="1 2">
    <name type="scientific">Gelidibacter salicanalis</name>
    <dbReference type="NCBI Taxonomy" id="291193"/>
    <lineage>
        <taxon>Bacteria</taxon>
        <taxon>Pseudomonadati</taxon>
        <taxon>Bacteroidota</taxon>
        <taxon>Flavobacteriia</taxon>
        <taxon>Flavobacteriales</taxon>
        <taxon>Flavobacteriaceae</taxon>
        <taxon>Gelidibacter</taxon>
    </lineage>
</organism>
<dbReference type="EMBL" id="JAEHJZ010000039">
    <property type="protein sequence ID" value="MBJ7882146.1"/>
    <property type="molecule type" value="Genomic_DNA"/>
</dbReference>
<dbReference type="AlphaFoldDB" id="A0A934KVM5"/>